<comment type="similarity">
    <text evidence="1 5">Belongs to the bacterial ribosomal protein bL33 family.</text>
</comment>
<dbReference type="GO" id="GO:0006412">
    <property type="term" value="P:translation"/>
    <property type="evidence" value="ECO:0007669"/>
    <property type="project" value="UniProtKB-UniRule"/>
</dbReference>
<dbReference type="GO" id="GO:1990904">
    <property type="term" value="C:ribonucleoprotein complex"/>
    <property type="evidence" value="ECO:0007669"/>
    <property type="project" value="UniProtKB-KW"/>
</dbReference>
<dbReference type="InterPro" id="IPR011332">
    <property type="entry name" value="Ribosomal_zn-bd"/>
</dbReference>
<dbReference type="OrthoDB" id="9801333at2"/>
<dbReference type="EMBL" id="PDOE01000018">
    <property type="protein sequence ID" value="RKL65311.1"/>
    <property type="molecule type" value="Genomic_DNA"/>
</dbReference>
<protein>
    <recommendedName>
        <fullName evidence="4 5">Large ribosomal subunit protein bL33</fullName>
    </recommendedName>
</protein>
<dbReference type="HAMAP" id="MF_00294">
    <property type="entry name" value="Ribosomal_bL33"/>
    <property type="match status" value="1"/>
</dbReference>
<evidence type="ECO:0000313" key="7">
    <source>
        <dbReference type="Proteomes" id="UP000281498"/>
    </source>
</evidence>
<dbReference type="GO" id="GO:0005737">
    <property type="term" value="C:cytoplasm"/>
    <property type="evidence" value="ECO:0007669"/>
    <property type="project" value="UniProtKB-ARBA"/>
</dbReference>
<dbReference type="GO" id="GO:0003735">
    <property type="term" value="F:structural constituent of ribosome"/>
    <property type="evidence" value="ECO:0007669"/>
    <property type="project" value="InterPro"/>
</dbReference>
<evidence type="ECO:0000256" key="4">
    <source>
        <dbReference type="ARBA" id="ARBA00035176"/>
    </source>
</evidence>
<dbReference type="NCBIfam" id="NF001764">
    <property type="entry name" value="PRK00504.1"/>
    <property type="match status" value="1"/>
</dbReference>
<dbReference type="InterPro" id="IPR001705">
    <property type="entry name" value="Ribosomal_bL33"/>
</dbReference>
<keyword evidence="2 5" id="KW-0689">Ribosomal protein</keyword>
<dbReference type="RefSeq" id="WP_110938001.1">
    <property type="nucleotide sequence ID" value="NZ_PDOE01000018.1"/>
</dbReference>
<dbReference type="InterPro" id="IPR038584">
    <property type="entry name" value="Ribosomal_bL33_sf"/>
</dbReference>
<dbReference type="NCBIfam" id="NF001860">
    <property type="entry name" value="PRK00595.1"/>
    <property type="match status" value="1"/>
</dbReference>
<keyword evidence="3 5" id="KW-0687">Ribonucleoprotein</keyword>
<evidence type="ECO:0000256" key="3">
    <source>
        <dbReference type="ARBA" id="ARBA00023274"/>
    </source>
</evidence>
<organism evidence="6 7">
    <name type="scientific">Salipaludibacillus neizhouensis</name>
    <dbReference type="NCBI Taxonomy" id="885475"/>
    <lineage>
        <taxon>Bacteria</taxon>
        <taxon>Bacillati</taxon>
        <taxon>Bacillota</taxon>
        <taxon>Bacilli</taxon>
        <taxon>Bacillales</taxon>
        <taxon>Bacillaceae</taxon>
    </lineage>
</organism>
<sequence length="49" mass="5723">MSHKVTLACEYCHSRNYSTTKTTQGRTERLQINKYCSTCEKHTTHSETK</sequence>
<accession>A0A3A9K4R3</accession>
<comment type="caution">
    <text evidence="6">The sequence shown here is derived from an EMBL/GenBank/DDBJ whole genome shotgun (WGS) entry which is preliminary data.</text>
</comment>
<dbReference type="SUPFAM" id="SSF57829">
    <property type="entry name" value="Zn-binding ribosomal proteins"/>
    <property type="match status" value="1"/>
</dbReference>
<reference evidence="6 7" key="1">
    <citation type="submission" date="2017-10" db="EMBL/GenBank/DDBJ databases">
        <title>Bacillus sp. nov., a halophilic bacterium isolated from a Keqin Lake.</title>
        <authorList>
            <person name="Wang H."/>
        </authorList>
    </citation>
    <scope>NUCLEOTIDE SEQUENCE [LARGE SCALE GENOMIC DNA]</scope>
    <source>
        <strain evidence="6 7">KCTC 13187</strain>
    </source>
</reference>
<dbReference type="GO" id="GO:0005840">
    <property type="term" value="C:ribosome"/>
    <property type="evidence" value="ECO:0007669"/>
    <property type="project" value="UniProtKB-KW"/>
</dbReference>
<proteinExistence type="inferred from homology"/>
<dbReference type="AlphaFoldDB" id="A0A3A9K4R3"/>
<dbReference type="NCBIfam" id="TIGR01023">
    <property type="entry name" value="rpmG_bact"/>
    <property type="match status" value="1"/>
</dbReference>
<evidence type="ECO:0000256" key="5">
    <source>
        <dbReference type="HAMAP-Rule" id="MF_00294"/>
    </source>
</evidence>
<keyword evidence="7" id="KW-1185">Reference proteome</keyword>
<evidence type="ECO:0000256" key="2">
    <source>
        <dbReference type="ARBA" id="ARBA00022980"/>
    </source>
</evidence>
<name>A0A3A9K4R3_9BACI</name>
<dbReference type="Gene3D" id="2.20.28.120">
    <property type="entry name" value="Ribosomal protein L33"/>
    <property type="match status" value="1"/>
</dbReference>
<dbReference type="Pfam" id="PF00471">
    <property type="entry name" value="Ribosomal_L33"/>
    <property type="match status" value="1"/>
</dbReference>
<gene>
    <name evidence="5 6" type="primary">rpmG</name>
    <name evidence="6" type="ORF">CR203_21135</name>
</gene>
<dbReference type="Proteomes" id="UP000281498">
    <property type="component" value="Unassembled WGS sequence"/>
</dbReference>
<evidence type="ECO:0000256" key="1">
    <source>
        <dbReference type="ARBA" id="ARBA00007596"/>
    </source>
</evidence>
<evidence type="ECO:0000313" key="6">
    <source>
        <dbReference type="EMBL" id="RKL65311.1"/>
    </source>
</evidence>